<evidence type="ECO:0000256" key="1">
    <source>
        <dbReference type="SAM" id="MobiDB-lite"/>
    </source>
</evidence>
<dbReference type="AlphaFoldDB" id="A0AAU7B2R3"/>
<dbReference type="SUPFAM" id="SSF54637">
    <property type="entry name" value="Thioesterase/thiol ester dehydrase-isomerase"/>
    <property type="match status" value="1"/>
</dbReference>
<reference evidence="2" key="1">
    <citation type="submission" date="2022-12" db="EMBL/GenBank/DDBJ databases">
        <title>Paraconexibacter alkalitolerans sp. nov. and Baekduia alba sp. nov., isolated from soil and emended description of the genera Paraconexibacter (Chun et al., 2020) and Baekduia (An et al., 2020).</title>
        <authorList>
            <person name="Vieira S."/>
            <person name="Huber K.J."/>
            <person name="Geppert A."/>
            <person name="Wolf J."/>
            <person name="Neumann-Schaal M."/>
            <person name="Muesken M."/>
            <person name="Overmann J."/>
        </authorList>
    </citation>
    <scope>NUCLEOTIDE SEQUENCE</scope>
    <source>
        <strain evidence="2">AEG42_29</strain>
    </source>
</reference>
<dbReference type="RefSeq" id="WP_354699349.1">
    <property type="nucleotide sequence ID" value="NZ_CP114014.1"/>
</dbReference>
<accession>A0AAU7B2R3</accession>
<dbReference type="KEGG" id="parq:DSM112329_05063"/>
<evidence type="ECO:0008006" key="3">
    <source>
        <dbReference type="Google" id="ProtNLM"/>
    </source>
</evidence>
<protein>
    <recommendedName>
        <fullName evidence="3">Thioesterase family protein</fullName>
    </recommendedName>
</protein>
<organism evidence="2">
    <name type="scientific">Paraconexibacter sp. AEG42_29</name>
    <dbReference type="NCBI Taxonomy" id="2997339"/>
    <lineage>
        <taxon>Bacteria</taxon>
        <taxon>Bacillati</taxon>
        <taxon>Actinomycetota</taxon>
        <taxon>Thermoleophilia</taxon>
        <taxon>Solirubrobacterales</taxon>
        <taxon>Paraconexibacteraceae</taxon>
        <taxon>Paraconexibacter</taxon>
    </lineage>
</organism>
<dbReference type="InterPro" id="IPR029069">
    <property type="entry name" value="HotDog_dom_sf"/>
</dbReference>
<feature type="region of interest" description="Disordered" evidence="1">
    <location>
        <begin position="92"/>
        <end position="114"/>
    </location>
</feature>
<gene>
    <name evidence="2" type="ORF">DSM112329_05063</name>
</gene>
<name>A0AAU7B2R3_9ACTN</name>
<sequence length="242" mass="24844">MSTLRIPARFNGPPTTANGGYAAGRLAAHLPAAAAAAGVSVRLRRPPALDRDLTVAVDGGTAELRDGEDLVATATAMPLDLAVPDLPSLEEARAAASAADRTRPGHPFPSCFGCGPDRDRDEAVAALLAAVPGRQDGLWACTWTPPDGLPHHADGTLEDAIVWVALDCPSAQPVAPDGGAPHVLGTLTARLDHPVRVGVEHLLLAWPLGRDGRKAHSAAAVVAPDGTICARSRALWIALPSG</sequence>
<dbReference type="EMBL" id="CP114014">
    <property type="protein sequence ID" value="XAY08166.1"/>
    <property type="molecule type" value="Genomic_DNA"/>
</dbReference>
<dbReference type="Gene3D" id="3.10.129.10">
    <property type="entry name" value="Hotdog Thioesterase"/>
    <property type="match status" value="1"/>
</dbReference>
<proteinExistence type="predicted"/>
<evidence type="ECO:0000313" key="2">
    <source>
        <dbReference type="EMBL" id="XAY08166.1"/>
    </source>
</evidence>